<dbReference type="RefSeq" id="WP_182216693.1">
    <property type="nucleotide sequence ID" value="NZ_JACEZS010000006.1"/>
</dbReference>
<evidence type="ECO:0000313" key="4">
    <source>
        <dbReference type="Proteomes" id="UP000566711"/>
    </source>
</evidence>
<evidence type="ECO:0000313" key="3">
    <source>
        <dbReference type="EMBL" id="MBA5605613.1"/>
    </source>
</evidence>
<dbReference type="AlphaFoldDB" id="A0A7W2I6S7"/>
<keyword evidence="4" id="KW-1185">Reference proteome</keyword>
<evidence type="ECO:0000259" key="2">
    <source>
        <dbReference type="SMART" id="SM00047"/>
    </source>
</evidence>
<name>A0A7W2I6S7_9BURK</name>
<keyword evidence="1" id="KW-0378">Hydrolase</keyword>
<protein>
    <submittedName>
        <fullName evidence="3">Glucosaminidase domain-containing protein</fullName>
    </submittedName>
</protein>
<gene>
    <name evidence="3" type="ORF">H3H36_09590</name>
</gene>
<dbReference type="PANTHER" id="PTHR33308">
    <property type="entry name" value="PEPTIDOGLYCAN HYDROLASE FLGJ"/>
    <property type="match status" value="1"/>
</dbReference>
<dbReference type="Pfam" id="PF01832">
    <property type="entry name" value="Glucosaminidase"/>
    <property type="match status" value="1"/>
</dbReference>
<dbReference type="InterPro" id="IPR002901">
    <property type="entry name" value="MGlyc_endo_b_GlcNAc-like_dom"/>
</dbReference>
<proteinExistence type="predicted"/>
<dbReference type="EMBL" id="JACEZS010000006">
    <property type="protein sequence ID" value="MBA5605613.1"/>
    <property type="molecule type" value="Genomic_DNA"/>
</dbReference>
<dbReference type="GO" id="GO:0004040">
    <property type="term" value="F:amidase activity"/>
    <property type="evidence" value="ECO:0007669"/>
    <property type="project" value="InterPro"/>
</dbReference>
<feature type="domain" description="Mannosyl-glycoprotein endo-beta-N-acetylglucosamidase-like" evidence="2">
    <location>
        <begin position="14"/>
        <end position="168"/>
    </location>
</feature>
<dbReference type="InterPro" id="IPR051056">
    <property type="entry name" value="Glycosyl_Hydrolase_73"/>
</dbReference>
<organism evidence="3 4">
    <name type="scientific">Rugamonas fusca</name>
    <dbReference type="NCBI Taxonomy" id="2758568"/>
    <lineage>
        <taxon>Bacteria</taxon>
        <taxon>Pseudomonadati</taxon>
        <taxon>Pseudomonadota</taxon>
        <taxon>Betaproteobacteria</taxon>
        <taxon>Burkholderiales</taxon>
        <taxon>Oxalobacteraceae</taxon>
        <taxon>Telluria group</taxon>
        <taxon>Rugamonas</taxon>
    </lineage>
</organism>
<dbReference type="PRINTS" id="PR01002">
    <property type="entry name" value="FLGFLGJ"/>
</dbReference>
<dbReference type="Proteomes" id="UP000566711">
    <property type="component" value="Unassembled WGS sequence"/>
</dbReference>
<reference evidence="3 4" key="1">
    <citation type="submission" date="2020-07" db="EMBL/GenBank/DDBJ databases">
        <title>Novel species isolated from subtropical streams in China.</title>
        <authorList>
            <person name="Lu H."/>
        </authorList>
    </citation>
    <scope>NUCLEOTIDE SEQUENCE [LARGE SCALE GENOMIC DNA]</scope>
    <source>
        <strain evidence="3 4">FT3S</strain>
    </source>
</reference>
<dbReference type="PANTHER" id="PTHR33308:SF9">
    <property type="entry name" value="PEPTIDOGLYCAN HYDROLASE FLGJ"/>
    <property type="match status" value="1"/>
</dbReference>
<accession>A0A7W2I6S7</accession>
<dbReference type="SMART" id="SM00047">
    <property type="entry name" value="LYZ2"/>
    <property type="match status" value="1"/>
</dbReference>
<sequence>MSRHGHTLAQTHTHTRYPKRQPAYVAHFVALHVYDAKIVAARTGIPAEVVLAQSALESNWGRTVKGNAYFGIKGKSASGRSTKFSTHEVTLSGKRISEIDEFRAYKGYGEAAADYASLIQKKYPTALASRSDPEKFAETVARHGYATDPLYAKKLKSIIRSHIAPLLNDKQLNMP</sequence>
<comment type="caution">
    <text evidence="3">The sequence shown here is derived from an EMBL/GenBank/DDBJ whole genome shotgun (WGS) entry which is preliminary data.</text>
</comment>
<evidence type="ECO:0000256" key="1">
    <source>
        <dbReference type="ARBA" id="ARBA00022801"/>
    </source>
</evidence>
<dbReference type="Gene3D" id="1.10.530.10">
    <property type="match status" value="1"/>
</dbReference>